<dbReference type="InterPro" id="IPR038555">
    <property type="entry name" value="Zincin_1_sf"/>
</dbReference>
<dbReference type="Proteomes" id="UP000501518">
    <property type="component" value="Chromosome"/>
</dbReference>
<dbReference type="Proteomes" id="UP000235703">
    <property type="component" value="Unassembled WGS sequence"/>
</dbReference>
<protein>
    <submittedName>
        <fullName evidence="1 2">Peptidase</fullName>
    </submittedName>
</protein>
<evidence type="ECO:0000313" key="3">
    <source>
        <dbReference type="EMBL" id="QIN28858.1"/>
    </source>
</evidence>
<reference evidence="1 6" key="3">
    <citation type="submission" date="2020-05" db="EMBL/GenBank/DDBJ databases">
        <title>MicrobeNet Type strains.</title>
        <authorList>
            <person name="Nicholson A.C."/>
        </authorList>
    </citation>
    <scope>NUCLEOTIDE SEQUENCE [LARGE SCALE GENOMIC DNA]</scope>
    <source>
        <strain evidence="1 6">CCUG 46604</strain>
    </source>
</reference>
<dbReference type="Gene3D" id="3.30.2010.20">
    <property type="match status" value="1"/>
</dbReference>
<sequence>MPARRLPRDRHGRGVRGELFLAEVPAKRTRAQRFAALAARIFEQIRLRADGDLSEVRLAVDQVPPPARQVELGRVFPARRDRPATIVIYRLPVVSRCQDFEELNELVAEVLAEQASVLCGRHPDDLLP</sequence>
<dbReference type="Proteomes" id="UP000549517">
    <property type="component" value="Unassembled WGS sequence"/>
</dbReference>
<proteinExistence type="predicted"/>
<gene>
    <name evidence="2" type="ORF">CJ198_12045</name>
    <name evidence="3" type="ORF">EW640_05875</name>
    <name evidence="1" type="ORF">HLA91_11280</name>
</gene>
<dbReference type="EMBL" id="CP035810">
    <property type="protein sequence ID" value="QIN28858.1"/>
    <property type="molecule type" value="Genomic_DNA"/>
</dbReference>
<dbReference type="InterPro" id="IPR010428">
    <property type="entry name" value="Zincin_1"/>
</dbReference>
<accession>A0A2N6PF09</accession>
<name>A0A2N6PF09_9MICO</name>
<dbReference type="CDD" id="cd12954">
    <property type="entry name" value="MMP_TTHA0227_like_1"/>
    <property type="match status" value="1"/>
</dbReference>
<dbReference type="SUPFAM" id="SSF55486">
    <property type="entry name" value="Metalloproteases ('zincins'), catalytic domain"/>
    <property type="match status" value="1"/>
</dbReference>
<evidence type="ECO:0000313" key="1">
    <source>
        <dbReference type="EMBL" id="NNG79945.1"/>
    </source>
</evidence>
<dbReference type="Pfam" id="PF06262">
    <property type="entry name" value="Zincin_1"/>
    <property type="match status" value="1"/>
</dbReference>
<dbReference type="OrthoDB" id="4804437at2"/>
<dbReference type="AlphaFoldDB" id="A0A2N6PF09"/>
<evidence type="ECO:0000313" key="5">
    <source>
        <dbReference type="Proteomes" id="UP000501518"/>
    </source>
</evidence>
<dbReference type="EMBL" id="JABEMC010000008">
    <property type="protein sequence ID" value="NNG79945.1"/>
    <property type="molecule type" value="Genomic_DNA"/>
</dbReference>
<keyword evidence="4" id="KW-1185">Reference proteome</keyword>
<dbReference type="EMBL" id="PNFZ01000008">
    <property type="protein sequence ID" value="PMB97270.1"/>
    <property type="molecule type" value="Genomic_DNA"/>
</dbReference>
<dbReference type="RefSeq" id="WP_102162856.1">
    <property type="nucleotide sequence ID" value="NZ_BAAAKH010000016.1"/>
</dbReference>
<reference evidence="2 4" key="1">
    <citation type="submission" date="2017-09" db="EMBL/GenBank/DDBJ databases">
        <title>Bacterial strain isolated from the female urinary microbiota.</title>
        <authorList>
            <person name="Thomas-White K."/>
            <person name="Kumar N."/>
            <person name="Forster S."/>
            <person name="Putonti C."/>
            <person name="Lawley T."/>
            <person name="Wolfe A.J."/>
        </authorList>
    </citation>
    <scope>NUCLEOTIDE SEQUENCE [LARGE SCALE GENOMIC DNA]</scope>
    <source>
        <strain evidence="2 4">UMB0680</strain>
    </source>
</reference>
<evidence type="ECO:0000313" key="6">
    <source>
        <dbReference type="Proteomes" id="UP000549517"/>
    </source>
</evidence>
<evidence type="ECO:0000313" key="4">
    <source>
        <dbReference type="Proteomes" id="UP000235703"/>
    </source>
</evidence>
<evidence type="ECO:0000313" key="2">
    <source>
        <dbReference type="EMBL" id="PMB97270.1"/>
    </source>
</evidence>
<reference evidence="3 5" key="2">
    <citation type="submission" date="2019-02" db="EMBL/GenBank/DDBJ databases">
        <title>Complete Genome Sequence and Methylome Analysis of Brevibacterium luteolum NEB1784.</title>
        <authorList>
            <person name="Fomenkov A."/>
            <person name="Roberts R.J."/>
        </authorList>
    </citation>
    <scope>NUCLEOTIDE SEQUENCE [LARGE SCALE GENOMIC DNA]</scope>
    <source>
        <strain evidence="3 5">NEB1784</strain>
    </source>
</reference>
<organism evidence="2 4">
    <name type="scientific">Brevibacterium luteolum</name>
    <dbReference type="NCBI Taxonomy" id="199591"/>
    <lineage>
        <taxon>Bacteria</taxon>
        <taxon>Bacillati</taxon>
        <taxon>Actinomycetota</taxon>
        <taxon>Actinomycetes</taxon>
        <taxon>Micrococcales</taxon>
        <taxon>Brevibacteriaceae</taxon>
        <taxon>Brevibacterium</taxon>
    </lineage>
</organism>
<dbReference type="KEGG" id="blut:EW640_05875"/>